<keyword evidence="2" id="KW-1185">Reference proteome</keyword>
<dbReference type="Proteomes" id="UP001604277">
    <property type="component" value="Unassembled WGS sequence"/>
</dbReference>
<comment type="caution">
    <text evidence="1">The sequence shown here is derived from an EMBL/GenBank/DDBJ whole genome shotgun (WGS) entry which is preliminary data.</text>
</comment>
<reference evidence="2" key="1">
    <citation type="submission" date="2024-07" db="EMBL/GenBank/DDBJ databases">
        <title>Two chromosome-level genome assemblies of Korean endemic species Abeliophyllum distichum and Forsythia ovata (Oleaceae).</title>
        <authorList>
            <person name="Jang H."/>
        </authorList>
    </citation>
    <scope>NUCLEOTIDE SEQUENCE [LARGE SCALE GENOMIC DNA]</scope>
</reference>
<gene>
    <name evidence="1" type="ORF">Fot_10250</name>
</gene>
<organism evidence="1 2">
    <name type="scientific">Forsythia ovata</name>
    <dbReference type="NCBI Taxonomy" id="205694"/>
    <lineage>
        <taxon>Eukaryota</taxon>
        <taxon>Viridiplantae</taxon>
        <taxon>Streptophyta</taxon>
        <taxon>Embryophyta</taxon>
        <taxon>Tracheophyta</taxon>
        <taxon>Spermatophyta</taxon>
        <taxon>Magnoliopsida</taxon>
        <taxon>eudicotyledons</taxon>
        <taxon>Gunneridae</taxon>
        <taxon>Pentapetalae</taxon>
        <taxon>asterids</taxon>
        <taxon>lamiids</taxon>
        <taxon>Lamiales</taxon>
        <taxon>Oleaceae</taxon>
        <taxon>Forsythieae</taxon>
        <taxon>Forsythia</taxon>
    </lineage>
</organism>
<proteinExistence type="predicted"/>
<evidence type="ECO:0000313" key="1">
    <source>
        <dbReference type="EMBL" id="KAL2548720.1"/>
    </source>
</evidence>
<dbReference type="EMBL" id="JBFOLJ010000003">
    <property type="protein sequence ID" value="KAL2548720.1"/>
    <property type="molecule type" value="Genomic_DNA"/>
</dbReference>
<accession>A0ABD1WJZ6</accession>
<sequence length="122" mass="13919">MVRRSLARIISGDPPYDHHNRNPNKTWRFHKDPTLAANASKTRPLKNLINGGGSNYQDTLKPVENYTLSTEFTLVNGGESGLRVDWRHFSDYFCLLRCCWDSFHCFLTGKSDFNCLVGSAYS</sequence>
<protein>
    <submittedName>
        <fullName evidence="1">SAM domain-containing protein</fullName>
    </submittedName>
</protein>
<dbReference type="AlphaFoldDB" id="A0ABD1WJZ6"/>
<name>A0ABD1WJZ6_9LAMI</name>
<evidence type="ECO:0000313" key="2">
    <source>
        <dbReference type="Proteomes" id="UP001604277"/>
    </source>
</evidence>